<feature type="region of interest" description="Disordered" evidence="6">
    <location>
        <begin position="144"/>
        <end position="175"/>
    </location>
</feature>
<dbReference type="PANTHER" id="PTHR19338">
    <property type="entry name" value="TRANSLOCASE OF INNER MITOCHONDRIAL MEMBRANE 13 HOMOLOG"/>
    <property type="match status" value="1"/>
</dbReference>
<comment type="similarity">
    <text evidence="1">Belongs to the disease resistance NB-LRR family.</text>
</comment>
<sequence length="224" mass="25736">MLNLPGRLEELLLRHGSMLPKGADEEIPLIKRDLDEIISILHGHSEPKLEDHAMVVRCWMKEVRELSYDIEDCIDQYEHAAGSRSGPNICRRKFSRRRGNKILWVPQKLKQRLWMANKIREFSLRTQEALQRHAMYNNLGGIASTSTTRGDRSSSGMACHHRPGKEASELPTELRRGPWTVDEDLTLINYISDHGEANRREGEVSDLEARKCGKMEQLSPKSDR</sequence>
<reference evidence="8 9" key="1">
    <citation type="submission" date="2019-11" db="EMBL/GenBank/DDBJ databases">
        <title>Whole genome sequence of Oryza granulata.</title>
        <authorList>
            <person name="Li W."/>
        </authorList>
    </citation>
    <scope>NUCLEOTIDE SEQUENCE [LARGE SCALE GENOMIC DNA]</scope>
    <source>
        <strain evidence="9">cv. Menghai</strain>
        <tissue evidence="8">Leaf</tissue>
    </source>
</reference>
<evidence type="ECO:0000256" key="4">
    <source>
        <dbReference type="ARBA" id="ARBA00022741"/>
    </source>
</evidence>
<dbReference type="InterPro" id="IPR041118">
    <property type="entry name" value="Rx_N"/>
</dbReference>
<evidence type="ECO:0000313" key="8">
    <source>
        <dbReference type="EMBL" id="KAF0896411.1"/>
    </source>
</evidence>
<accession>A0A6G1C8P8</accession>
<dbReference type="OrthoDB" id="695968at2759"/>
<dbReference type="Pfam" id="PF18052">
    <property type="entry name" value="Rx_N"/>
    <property type="match status" value="1"/>
</dbReference>
<feature type="compositionally biased region" description="Basic and acidic residues" evidence="6">
    <location>
        <begin position="164"/>
        <end position="175"/>
    </location>
</feature>
<name>A0A6G1C8P8_9ORYZ</name>
<dbReference type="EMBL" id="SPHZ02000010">
    <property type="protein sequence ID" value="KAF0896411.1"/>
    <property type="molecule type" value="Genomic_DNA"/>
</dbReference>
<dbReference type="Gene3D" id="1.20.5.4130">
    <property type="match status" value="1"/>
</dbReference>
<evidence type="ECO:0000259" key="7">
    <source>
        <dbReference type="Pfam" id="PF18052"/>
    </source>
</evidence>
<dbReference type="AlphaFoldDB" id="A0A6G1C8P8"/>
<dbReference type="GO" id="GO:0000166">
    <property type="term" value="F:nucleotide binding"/>
    <property type="evidence" value="ECO:0007669"/>
    <property type="project" value="UniProtKB-KW"/>
</dbReference>
<feature type="region of interest" description="Disordered" evidence="6">
    <location>
        <begin position="198"/>
        <end position="224"/>
    </location>
</feature>
<keyword evidence="5" id="KW-0611">Plant defense</keyword>
<feature type="compositionally biased region" description="Low complexity" evidence="6">
    <location>
        <begin position="144"/>
        <end position="156"/>
    </location>
</feature>
<evidence type="ECO:0000256" key="1">
    <source>
        <dbReference type="ARBA" id="ARBA00008894"/>
    </source>
</evidence>
<evidence type="ECO:0000313" key="9">
    <source>
        <dbReference type="Proteomes" id="UP000479710"/>
    </source>
</evidence>
<feature type="compositionally biased region" description="Basic and acidic residues" evidence="6">
    <location>
        <begin position="198"/>
        <end position="214"/>
    </location>
</feature>
<organism evidence="8 9">
    <name type="scientific">Oryza meyeriana var. granulata</name>
    <dbReference type="NCBI Taxonomy" id="110450"/>
    <lineage>
        <taxon>Eukaryota</taxon>
        <taxon>Viridiplantae</taxon>
        <taxon>Streptophyta</taxon>
        <taxon>Embryophyta</taxon>
        <taxon>Tracheophyta</taxon>
        <taxon>Spermatophyta</taxon>
        <taxon>Magnoliopsida</taxon>
        <taxon>Liliopsida</taxon>
        <taxon>Poales</taxon>
        <taxon>Poaceae</taxon>
        <taxon>BOP clade</taxon>
        <taxon>Oryzoideae</taxon>
        <taxon>Oryzeae</taxon>
        <taxon>Oryzinae</taxon>
        <taxon>Oryza</taxon>
        <taxon>Oryza meyeriana</taxon>
    </lineage>
</organism>
<gene>
    <name evidence="8" type="ORF">E2562_024286</name>
</gene>
<keyword evidence="2" id="KW-0433">Leucine-rich repeat</keyword>
<dbReference type="GO" id="GO:0006952">
    <property type="term" value="P:defense response"/>
    <property type="evidence" value="ECO:0007669"/>
    <property type="project" value="UniProtKB-KW"/>
</dbReference>
<dbReference type="Proteomes" id="UP000479710">
    <property type="component" value="Unassembled WGS sequence"/>
</dbReference>
<protein>
    <recommendedName>
        <fullName evidence="7">Disease resistance N-terminal domain-containing protein</fullName>
    </recommendedName>
</protein>
<evidence type="ECO:0000256" key="6">
    <source>
        <dbReference type="SAM" id="MobiDB-lite"/>
    </source>
</evidence>
<proteinExistence type="inferred from homology"/>
<evidence type="ECO:0000256" key="2">
    <source>
        <dbReference type="ARBA" id="ARBA00022614"/>
    </source>
</evidence>
<keyword evidence="4" id="KW-0547">Nucleotide-binding</keyword>
<comment type="caution">
    <text evidence="8">The sequence shown here is derived from an EMBL/GenBank/DDBJ whole genome shotgun (WGS) entry which is preliminary data.</text>
</comment>
<dbReference type="PANTHER" id="PTHR19338:SF48">
    <property type="entry name" value="OS12G0166600 PROTEIN"/>
    <property type="match status" value="1"/>
</dbReference>
<keyword evidence="9" id="KW-1185">Reference proteome</keyword>
<keyword evidence="3" id="KW-0677">Repeat</keyword>
<feature type="domain" description="Disease resistance N-terminal" evidence="7">
    <location>
        <begin position="6"/>
        <end position="90"/>
    </location>
</feature>
<evidence type="ECO:0000256" key="5">
    <source>
        <dbReference type="ARBA" id="ARBA00022821"/>
    </source>
</evidence>
<evidence type="ECO:0000256" key="3">
    <source>
        <dbReference type="ARBA" id="ARBA00022737"/>
    </source>
</evidence>